<protein>
    <submittedName>
        <fullName evidence="3">Uncharacterized protein</fullName>
    </submittedName>
</protein>
<evidence type="ECO:0000313" key="4">
    <source>
        <dbReference type="Proteomes" id="UP001337655"/>
    </source>
</evidence>
<accession>A0AAV9PMV0</accession>
<evidence type="ECO:0000256" key="1">
    <source>
        <dbReference type="SAM" id="MobiDB-lite"/>
    </source>
</evidence>
<gene>
    <name evidence="3" type="ORF">LTR77_000177</name>
</gene>
<feature type="region of interest" description="Disordered" evidence="1">
    <location>
        <begin position="344"/>
        <end position="384"/>
    </location>
</feature>
<evidence type="ECO:0000256" key="2">
    <source>
        <dbReference type="SAM" id="Phobius"/>
    </source>
</evidence>
<organism evidence="3 4">
    <name type="scientific">Saxophila tyrrhenica</name>
    <dbReference type="NCBI Taxonomy" id="1690608"/>
    <lineage>
        <taxon>Eukaryota</taxon>
        <taxon>Fungi</taxon>
        <taxon>Dikarya</taxon>
        <taxon>Ascomycota</taxon>
        <taxon>Pezizomycotina</taxon>
        <taxon>Dothideomycetes</taxon>
        <taxon>Dothideomycetidae</taxon>
        <taxon>Mycosphaerellales</taxon>
        <taxon>Extremaceae</taxon>
        <taxon>Saxophila</taxon>
    </lineage>
</organism>
<name>A0AAV9PMV0_9PEZI</name>
<feature type="compositionally biased region" description="Pro residues" evidence="1">
    <location>
        <begin position="239"/>
        <end position="248"/>
    </location>
</feature>
<dbReference type="RefSeq" id="XP_064663679.1">
    <property type="nucleotide sequence ID" value="XM_064797445.1"/>
</dbReference>
<dbReference type="AlphaFoldDB" id="A0AAV9PMV0"/>
<dbReference type="GeneID" id="89921529"/>
<keyword evidence="2" id="KW-1133">Transmembrane helix</keyword>
<reference evidence="3 4" key="1">
    <citation type="submission" date="2023-08" db="EMBL/GenBank/DDBJ databases">
        <title>Black Yeasts Isolated from many extreme environments.</title>
        <authorList>
            <person name="Coleine C."/>
            <person name="Stajich J.E."/>
            <person name="Selbmann L."/>
        </authorList>
    </citation>
    <scope>NUCLEOTIDE SEQUENCE [LARGE SCALE GENOMIC DNA]</scope>
    <source>
        <strain evidence="3 4">CCFEE 5935</strain>
    </source>
</reference>
<comment type="caution">
    <text evidence="3">The sequence shown here is derived from an EMBL/GenBank/DDBJ whole genome shotgun (WGS) entry which is preliminary data.</text>
</comment>
<feature type="region of interest" description="Disordered" evidence="1">
    <location>
        <begin position="235"/>
        <end position="259"/>
    </location>
</feature>
<feature type="region of interest" description="Disordered" evidence="1">
    <location>
        <begin position="121"/>
        <end position="206"/>
    </location>
</feature>
<evidence type="ECO:0000313" key="3">
    <source>
        <dbReference type="EMBL" id="KAK5175041.1"/>
    </source>
</evidence>
<dbReference type="EMBL" id="JAVRRT010000001">
    <property type="protein sequence ID" value="KAK5175041.1"/>
    <property type="molecule type" value="Genomic_DNA"/>
</dbReference>
<feature type="compositionally biased region" description="Low complexity" evidence="1">
    <location>
        <begin position="190"/>
        <end position="206"/>
    </location>
</feature>
<dbReference type="Proteomes" id="UP001337655">
    <property type="component" value="Unassembled WGS sequence"/>
</dbReference>
<keyword evidence="4" id="KW-1185">Reference proteome</keyword>
<feature type="compositionally biased region" description="Low complexity" evidence="1">
    <location>
        <begin position="369"/>
        <end position="384"/>
    </location>
</feature>
<keyword evidence="2" id="KW-0472">Membrane</keyword>
<keyword evidence="2" id="KW-0812">Transmembrane</keyword>
<feature type="compositionally biased region" description="Polar residues" evidence="1">
    <location>
        <begin position="344"/>
        <end position="360"/>
    </location>
</feature>
<feature type="compositionally biased region" description="Low complexity" evidence="1">
    <location>
        <begin position="121"/>
        <end position="180"/>
    </location>
</feature>
<proteinExistence type="predicted"/>
<sequence length="452" mass="47431">MRSSQADFPPTYEAEVNHNLRMFDQLEGQIGANNYRHQPANGSIPPMSRKKKVIVAVAALILLVALAGLTALLATSLRRHDNADETNSMIAGSAQTPRAETQVAAPAVTTIVITVTQEIPASTPSTASLPPTTLLTSTKPIPTPSTPTTSTKPSTTTSGSSITSTSSTSSTSTTSTSTTPTPSPPPPETLTPQSSPPSSSSTSEITTSTAGWMGFCSVPGMFCTTKRGVKILGAFIPSRRPPQPPRPHTPTRISDVPSYYGLSNSRSSRDLDMQALADIDAEPLHTPAKQAAKRRRQRIWARLALVLAVLSLIAIMTGVVVSQSGKSPKHGATGAANEYPPFSVPSTISRTLPHQTTATLSPARPEPYAEASSRTATSASGDSTTTATLFQTQLTTAGTSTTLITVIPTATIITVSLDSATPTASLWTSQTPLAYKTTRSRKHTHAPTLLRA</sequence>
<feature type="transmembrane region" description="Helical" evidence="2">
    <location>
        <begin position="299"/>
        <end position="321"/>
    </location>
</feature>
<feature type="transmembrane region" description="Helical" evidence="2">
    <location>
        <begin position="53"/>
        <end position="74"/>
    </location>
</feature>